<sequence>MHTIFYQLADPMMIVEYDFNRWYIRDINKAFTGLSGYRKHELLEVNPEDFVKDSQPFGQLMAKLIEDDQLTFDCELTTRSTMTATVRLSCRKFQMEEQTYYMLVCKDVSAERWGDEFAVDHKIMMAIGISEQFRIFSLKRYFAPLAQGSASFLNRSIFDLVAEEHRAPLRRIMERARSIGKIEHLELHMQIGEDKNTAKALIKPFYSGNRAFNSYLIMLTELNQQAPEEDPSYKLRMLMLNKNISATSLARSTLISLTTISKIRNGKIKKPQRLTAELIAGELGVKPEAIWSSFKQ</sequence>
<dbReference type="InterPro" id="IPR010982">
    <property type="entry name" value="Lambda_DNA-bd_dom_sf"/>
</dbReference>
<dbReference type="PROSITE" id="PS50943">
    <property type="entry name" value="HTH_CROC1"/>
    <property type="match status" value="1"/>
</dbReference>
<dbReference type="RefSeq" id="WP_099516816.1">
    <property type="nucleotide sequence ID" value="NZ_CP016808.1"/>
</dbReference>
<reference evidence="2" key="1">
    <citation type="submission" date="2016-08" db="EMBL/GenBank/DDBJ databases">
        <title>Complete Genome Seqeunce of Paenibacillus sp. BIHB 4019 from tea rhizoplane.</title>
        <authorList>
            <person name="Thakur R."/>
            <person name="Swarnkar M.K."/>
            <person name="Gulati A."/>
        </authorList>
    </citation>
    <scope>NUCLEOTIDE SEQUENCE [LARGE SCALE GENOMIC DNA]</scope>
    <source>
        <strain evidence="2">BIHB4019</strain>
    </source>
</reference>
<feature type="domain" description="HTH cro/C1-type" evidence="1">
    <location>
        <begin position="235"/>
        <end position="290"/>
    </location>
</feature>
<gene>
    <name evidence="2" type="ORF">BBD42_02240</name>
</gene>
<dbReference type="InterPro" id="IPR001387">
    <property type="entry name" value="Cro/C1-type_HTH"/>
</dbReference>
<dbReference type="EMBL" id="CP016808">
    <property type="protein sequence ID" value="ANY65420.1"/>
    <property type="molecule type" value="Genomic_DNA"/>
</dbReference>
<dbReference type="CDD" id="cd00093">
    <property type="entry name" value="HTH_XRE"/>
    <property type="match status" value="1"/>
</dbReference>
<dbReference type="AlphaFoldDB" id="A0A1B2DCH1"/>
<dbReference type="SMART" id="SM00530">
    <property type="entry name" value="HTH_XRE"/>
    <property type="match status" value="1"/>
</dbReference>
<dbReference type="Pfam" id="PF13426">
    <property type="entry name" value="PAS_9"/>
    <property type="match status" value="1"/>
</dbReference>
<dbReference type="InterPro" id="IPR000014">
    <property type="entry name" value="PAS"/>
</dbReference>
<proteinExistence type="predicted"/>
<organism evidence="2">
    <name type="scientific">Paenibacillus sp. BIHB 4019</name>
    <dbReference type="NCBI Taxonomy" id="1870819"/>
    <lineage>
        <taxon>Bacteria</taxon>
        <taxon>Bacillati</taxon>
        <taxon>Bacillota</taxon>
        <taxon>Bacilli</taxon>
        <taxon>Bacillales</taxon>
        <taxon>Paenibacillaceae</taxon>
        <taxon>Paenibacillus</taxon>
    </lineage>
</organism>
<evidence type="ECO:0000313" key="2">
    <source>
        <dbReference type="EMBL" id="ANY65420.1"/>
    </source>
</evidence>
<dbReference type="Gene3D" id="3.30.450.20">
    <property type="entry name" value="PAS domain"/>
    <property type="match status" value="1"/>
</dbReference>
<evidence type="ECO:0000259" key="1">
    <source>
        <dbReference type="PROSITE" id="PS50943"/>
    </source>
</evidence>
<dbReference type="SUPFAM" id="SSF47413">
    <property type="entry name" value="lambda repressor-like DNA-binding domains"/>
    <property type="match status" value="1"/>
</dbReference>
<dbReference type="InterPro" id="IPR035965">
    <property type="entry name" value="PAS-like_dom_sf"/>
</dbReference>
<dbReference type="SUPFAM" id="SSF55785">
    <property type="entry name" value="PYP-like sensor domain (PAS domain)"/>
    <property type="match status" value="1"/>
</dbReference>
<protein>
    <recommendedName>
        <fullName evidence="1">HTH cro/C1-type domain-containing protein</fullName>
    </recommendedName>
</protein>
<accession>A0A1B2DCH1</accession>
<name>A0A1B2DCH1_9BACL</name>
<dbReference type="GO" id="GO:0003677">
    <property type="term" value="F:DNA binding"/>
    <property type="evidence" value="ECO:0007669"/>
    <property type="project" value="InterPro"/>
</dbReference>
<dbReference type="Pfam" id="PF13443">
    <property type="entry name" value="HTH_26"/>
    <property type="match status" value="1"/>
</dbReference>
<dbReference type="Gene3D" id="1.10.260.40">
    <property type="entry name" value="lambda repressor-like DNA-binding domains"/>
    <property type="match status" value="1"/>
</dbReference>